<keyword evidence="2 4" id="KW-0863">Zinc-finger</keyword>
<gene>
    <name evidence="8" type="primary">PSH1_4</name>
    <name evidence="8" type="ORF">VNI00_016422</name>
</gene>
<dbReference type="SMART" id="SM01042">
    <property type="entry name" value="Brr6_like_C_C"/>
    <property type="match status" value="1"/>
</dbReference>
<dbReference type="InterPro" id="IPR040202">
    <property type="entry name" value="Brl1/Brr6"/>
</dbReference>
<accession>A0AAW0BDP1</accession>
<keyword evidence="6" id="KW-0812">Transmembrane</keyword>
<dbReference type="PROSITE" id="PS50089">
    <property type="entry name" value="ZF_RING_2"/>
    <property type="match status" value="1"/>
</dbReference>
<proteinExistence type="predicted"/>
<evidence type="ECO:0000256" key="4">
    <source>
        <dbReference type="PROSITE-ProRule" id="PRU00175"/>
    </source>
</evidence>
<evidence type="ECO:0000256" key="6">
    <source>
        <dbReference type="SAM" id="Phobius"/>
    </source>
</evidence>
<dbReference type="SUPFAM" id="SSF57850">
    <property type="entry name" value="RING/U-box"/>
    <property type="match status" value="1"/>
</dbReference>
<dbReference type="PANTHER" id="PTHR28136:SF1">
    <property type="entry name" value="NUCLEUS EXPORT PROTEIN BRL1"/>
    <property type="match status" value="1"/>
</dbReference>
<evidence type="ECO:0000313" key="9">
    <source>
        <dbReference type="Proteomes" id="UP001383192"/>
    </source>
</evidence>
<keyword evidence="6" id="KW-0472">Membrane</keyword>
<dbReference type="GO" id="GO:0006998">
    <property type="term" value="P:nuclear envelope organization"/>
    <property type="evidence" value="ECO:0007669"/>
    <property type="project" value="InterPro"/>
</dbReference>
<evidence type="ECO:0000259" key="7">
    <source>
        <dbReference type="PROSITE" id="PS50089"/>
    </source>
</evidence>
<dbReference type="InterPro" id="IPR018767">
    <property type="entry name" value="Brl1/Brr6_dom"/>
</dbReference>
<evidence type="ECO:0000313" key="8">
    <source>
        <dbReference type="EMBL" id="KAK7024298.1"/>
    </source>
</evidence>
<dbReference type="GO" id="GO:0008270">
    <property type="term" value="F:zinc ion binding"/>
    <property type="evidence" value="ECO:0007669"/>
    <property type="project" value="UniProtKB-KW"/>
</dbReference>
<keyword evidence="1" id="KW-0479">Metal-binding</keyword>
<dbReference type="InterPro" id="IPR001841">
    <property type="entry name" value="Znf_RING"/>
</dbReference>
<keyword evidence="3" id="KW-0862">Zinc</keyword>
<evidence type="ECO:0000256" key="3">
    <source>
        <dbReference type="ARBA" id="ARBA00022833"/>
    </source>
</evidence>
<name>A0AAW0BDP1_9AGAR</name>
<dbReference type="InterPro" id="IPR013083">
    <property type="entry name" value="Znf_RING/FYVE/PHD"/>
</dbReference>
<feature type="coiled-coil region" evidence="5">
    <location>
        <begin position="327"/>
        <end position="435"/>
    </location>
</feature>
<dbReference type="PROSITE" id="PS00518">
    <property type="entry name" value="ZF_RING_1"/>
    <property type="match status" value="1"/>
</dbReference>
<dbReference type="GO" id="GO:0055088">
    <property type="term" value="P:lipid homeostasis"/>
    <property type="evidence" value="ECO:0007669"/>
    <property type="project" value="InterPro"/>
</dbReference>
<feature type="domain" description="RING-type" evidence="7">
    <location>
        <begin position="492"/>
        <end position="582"/>
    </location>
</feature>
<keyword evidence="6" id="KW-1133">Transmembrane helix</keyword>
<protein>
    <submittedName>
        <fullName evidence="8">E3 ubiquitin ligase</fullName>
    </submittedName>
</protein>
<feature type="transmembrane region" description="Helical" evidence="6">
    <location>
        <begin position="180"/>
        <end position="204"/>
    </location>
</feature>
<comment type="caution">
    <text evidence="8">The sequence shown here is derived from an EMBL/GenBank/DDBJ whole genome shotgun (WGS) entry which is preliminary data.</text>
</comment>
<dbReference type="Proteomes" id="UP001383192">
    <property type="component" value="Unassembled WGS sequence"/>
</dbReference>
<dbReference type="PANTHER" id="PTHR28136">
    <property type="entry name" value="NUCLEUS EXPORT PROTEIN BRR6"/>
    <property type="match status" value="1"/>
</dbReference>
<evidence type="ECO:0000256" key="2">
    <source>
        <dbReference type="ARBA" id="ARBA00022771"/>
    </source>
</evidence>
<dbReference type="GO" id="GO:0031965">
    <property type="term" value="C:nuclear membrane"/>
    <property type="evidence" value="ECO:0007669"/>
    <property type="project" value="InterPro"/>
</dbReference>
<dbReference type="SMART" id="SM00184">
    <property type="entry name" value="RING"/>
    <property type="match status" value="1"/>
</dbReference>
<dbReference type="Pfam" id="PF00097">
    <property type="entry name" value="zf-C3HC4"/>
    <property type="match status" value="1"/>
</dbReference>
<keyword evidence="9" id="KW-1185">Reference proteome</keyword>
<dbReference type="InterPro" id="IPR017907">
    <property type="entry name" value="Znf_RING_CS"/>
</dbReference>
<feature type="transmembrane region" description="Helical" evidence="6">
    <location>
        <begin position="88"/>
        <end position="111"/>
    </location>
</feature>
<dbReference type="AlphaFoldDB" id="A0AAW0BDP1"/>
<keyword evidence="5" id="KW-0175">Coiled coil</keyword>
<sequence length="640" mass="73130">MTRHQKHKKNATPLDSEQYLQAPEGFKFRDKIEKSGHEYSGVDHPPVGFVKPPSLCRLHLAGPVLRQYDPTVVAVDEPSSWKKICRKFVMVIVGLLATSVLYVLAHATIAFKEDIQNGVLNSSLAIALEAAACARAYSANECEIPREAVEDLCQQWKLCMARLTTDVGLLSIASERFGWIITRFIDALSLRALIVVLVVIYMTLTTLARLADYMTQANVLHTVLELEYLSTGYDSRKKMTSNFSGIGPKQNVPRIRVTVTLQETKDKGFFAYGLFIPSLFCFTQSPHRPFLDSPMSRLNPSKPPVIELSSDDEGPKIISPKKRKPPFEELREEIKRLKTENDLLIAQRDEMAQVVQRLNEDLRESQKRLEDSEIDRPRLVAKLEIIQQTVKTLKEQYKKESQETRRQATRFQDVIRELKEQLSRSDESVSETQRSLRQVAGQLAAQVAKYKHLTTLRREEKQHNQTLTERITALQSSHLDIDDEDIADTLQCGICMSMMKQPFVVPECGHSFCFPCLEQWFSEALNAHKQANPRWDSDDRESFRLPSGLRRAVRSAKDASDILPLLLDQAPQQPAYTCPGCRQQVRFRPVENFSLKTILRHAALLKPNEPLTPAVARDDLWKDFWPSTSGWKEIIHYYRT</sequence>
<evidence type="ECO:0000256" key="5">
    <source>
        <dbReference type="SAM" id="Coils"/>
    </source>
</evidence>
<dbReference type="InterPro" id="IPR018957">
    <property type="entry name" value="Znf_C3HC4_RING-type"/>
</dbReference>
<dbReference type="Gene3D" id="3.30.40.10">
    <property type="entry name" value="Zinc/RING finger domain, C3HC4 (zinc finger)"/>
    <property type="match status" value="1"/>
</dbReference>
<organism evidence="8 9">
    <name type="scientific">Paramarasmius palmivorus</name>
    <dbReference type="NCBI Taxonomy" id="297713"/>
    <lineage>
        <taxon>Eukaryota</taxon>
        <taxon>Fungi</taxon>
        <taxon>Dikarya</taxon>
        <taxon>Basidiomycota</taxon>
        <taxon>Agaricomycotina</taxon>
        <taxon>Agaricomycetes</taxon>
        <taxon>Agaricomycetidae</taxon>
        <taxon>Agaricales</taxon>
        <taxon>Marasmiineae</taxon>
        <taxon>Marasmiaceae</taxon>
        <taxon>Paramarasmius</taxon>
    </lineage>
</organism>
<dbReference type="Pfam" id="PF10104">
    <property type="entry name" value="Brr6_like_C_C"/>
    <property type="match status" value="1"/>
</dbReference>
<reference evidence="8 9" key="1">
    <citation type="submission" date="2024-01" db="EMBL/GenBank/DDBJ databases">
        <title>A draft genome for a cacao thread blight-causing isolate of Paramarasmius palmivorus.</title>
        <authorList>
            <person name="Baruah I.K."/>
            <person name="Bukari Y."/>
            <person name="Amoako-Attah I."/>
            <person name="Meinhardt L.W."/>
            <person name="Bailey B.A."/>
            <person name="Cohen S.P."/>
        </authorList>
    </citation>
    <scope>NUCLEOTIDE SEQUENCE [LARGE SCALE GENOMIC DNA]</scope>
    <source>
        <strain evidence="8 9">GH-12</strain>
    </source>
</reference>
<dbReference type="EMBL" id="JAYKXP010000127">
    <property type="protein sequence ID" value="KAK7024298.1"/>
    <property type="molecule type" value="Genomic_DNA"/>
</dbReference>
<evidence type="ECO:0000256" key="1">
    <source>
        <dbReference type="ARBA" id="ARBA00022723"/>
    </source>
</evidence>